<evidence type="ECO:0000313" key="3">
    <source>
        <dbReference type="EMBL" id="AYQ71449.1"/>
    </source>
</evidence>
<gene>
    <name evidence="3" type="ORF">EAV92_01920</name>
</gene>
<feature type="region of interest" description="Disordered" evidence="1">
    <location>
        <begin position="203"/>
        <end position="224"/>
    </location>
</feature>
<evidence type="ECO:0000256" key="2">
    <source>
        <dbReference type="SAM" id="SignalP"/>
    </source>
</evidence>
<dbReference type="KEGG" id="coh:EAV92_01920"/>
<evidence type="ECO:0008006" key="5">
    <source>
        <dbReference type="Google" id="ProtNLM"/>
    </source>
</evidence>
<dbReference type="EMBL" id="CP033433">
    <property type="protein sequence ID" value="AYQ71449.1"/>
    <property type="molecule type" value="Genomic_DNA"/>
</dbReference>
<name>A0A3G3JVB5_9BACL</name>
<dbReference type="PROSITE" id="PS51257">
    <property type="entry name" value="PROKAR_LIPOPROTEIN"/>
    <property type="match status" value="1"/>
</dbReference>
<accession>A0A3G3JVB5</accession>
<evidence type="ECO:0000256" key="1">
    <source>
        <dbReference type="SAM" id="MobiDB-lite"/>
    </source>
</evidence>
<dbReference type="Proteomes" id="UP000269097">
    <property type="component" value="Chromosome"/>
</dbReference>
<feature type="chain" id="PRO_5038400736" description="YhcN/YlaJ family sporulation lipoprotein" evidence="2">
    <location>
        <begin position="20"/>
        <end position="224"/>
    </location>
</feature>
<keyword evidence="2" id="KW-0732">Signal</keyword>
<dbReference type="InterPro" id="IPR019076">
    <property type="entry name" value="Spore_lipoprot_YhcN/YlaJ-like"/>
</dbReference>
<dbReference type="RefSeq" id="WP_123039513.1">
    <property type="nucleotide sequence ID" value="NZ_CP033433.1"/>
</dbReference>
<dbReference type="Pfam" id="PF09580">
    <property type="entry name" value="Spore_YhcN_YlaJ"/>
    <property type="match status" value="1"/>
</dbReference>
<feature type="signal peptide" evidence="2">
    <location>
        <begin position="1"/>
        <end position="19"/>
    </location>
</feature>
<proteinExistence type="predicted"/>
<sequence length="224" mass="24105">MRKGILASSVLLSAAIAVSGCNTGDVGQKNIRPYYANDYVKNGLPINGTHSFGAPTYRTRFANDQANEQNRWMGRNGLNNFVVGAHDNYHLRTNDRIENELSAMPGVGAARVMLTDHNAYVGITPNRSGQMNAAAADVEGKLKDKIADRVKAMSPLIQNVYVTSNPEFVDRLTHYSEAAAAGHPVQDYLAEFNALVSRIFPAHSTSGTNGRSATSGTFGTSGTR</sequence>
<reference evidence="3 4" key="1">
    <citation type="submission" date="2018-10" db="EMBL/GenBank/DDBJ databases">
        <title>Genome Sequence of Cohnella sp.</title>
        <authorList>
            <person name="Srinivasan S."/>
            <person name="Kim M.K."/>
        </authorList>
    </citation>
    <scope>NUCLEOTIDE SEQUENCE [LARGE SCALE GENOMIC DNA]</scope>
    <source>
        <strain evidence="3 4">18JY8-7</strain>
    </source>
</reference>
<evidence type="ECO:0000313" key="4">
    <source>
        <dbReference type="Proteomes" id="UP000269097"/>
    </source>
</evidence>
<protein>
    <recommendedName>
        <fullName evidence="5">YhcN/YlaJ family sporulation lipoprotein</fullName>
    </recommendedName>
</protein>
<dbReference type="AlphaFoldDB" id="A0A3G3JVB5"/>
<organism evidence="3 4">
    <name type="scientific">Cohnella candidum</name>
    <dbReference type="NCBI Taxonomy" id="2674991"/>
    <lineage>
        <taxon>Bacteria</taxon>
        <taxon>Bacillati</taxon>
        <taxon>Bacillota</taxon>
        <taxon>Bacilli</taxon>
        <taxon>Bacillales</taxon>
        <taxon>Paenibacillaceae</taxon>
        <taxon>Cohnella</taxon>
    </lineage>
</organism>
<keyword evidence="4" id="KW-1185">Reference proteome</keyword>
<feature type="compositionally biased region" description="Low complexity" evidence="1">
    <location>
        <begin position="210"/>
        <end position="224"/>
    </location>
</feature>